<keyword evidence="2" id="KW-1185">Reference proteome</keyword>
<dbReference type="PROSITE" id="PS51257">
    <property type="entry name" value="PROKAR_LIPOPROTEIN"/>
    <property type="match status" value="1"/>
</dbReference>
<organism evidence="1 2">
    <name type="scientific">Flammeovirga yaeyamensis</name>
    <dbReference type="NCBI Taxonomy" id="367791"/>
    <lineage>
        <taxon>Bacteria</taxon>
        <taxon>Pseudomonadati</taxon>
        <taxon>Bacteroidota</taxon>
        <taxon>Cytophagia</taxon>
        <taxon>Cytophagales</taxon>
        <taxon>Flammeovirgaceae</taxon>
        <taxon>Flammeovirga</taxon>
    </lineage>
</organism>
<dbReference type="Proteomes" id="UP000678679">
    <property type="component" value="Chromosome 2"/>
</dbReference>
<sequence>MRYLVIFLTSVFILGCSETITKEVEKIVEVEKECDMCDTCSEEEKFEYRNVKYVLTNQLDSTENHWNRYTYTYEFREDSTFESKWVGESESTFDVIPDGWNTIYLLNETYTSGTYRIIDTEVFVLYNDVVKHTEEKVSRILDAPFCKTTTVNENMDLLDSHFVVNIDKEVDKLPTRRVNFEDLDYPTCN</sequence>
<evidence type="ECO:0000313" key="1">
    <source>
        <dbReference type="EMBL" id="QWG04568.1"/>
    </source>
</evidence>
<protein>
    <recommendedName>
        <fullName evidence="3">Lipoprotein</fullName>
    </recommendedName>
</protein>
<evidence type="ECO:0000313" key="2">
    <source>
        <dbReference type="Proteomes" id="UP000678679"/>
    </source>
</evidence>
<dbReference type="KEGG" id="fya:KMW28_27100"/>
<evidence type="ECO:0008006" key="3">
    <source>
        <dbReference type="Google" id="ProtNLM"/>
    </source>
</evidence>
<dbReference type="RefSeq" id="WP_169665460.1">
    <property type="nucleotide sequence ID" value="NZ_CP076133.1"/>
</dbReference>
<reference evidence="1 2" key="1">
    <citation type="submission" date="2021-05" db="EMBL/GenBank/DDBJ databases">
        <title>Comparative genomic studies on the polysaccharide-degrading batcterial strains of the Flammeovirga genus.</title>
        <authorList>
            <person name="Zewei F."/>
            <person name="Zheng Z."/>
            <person name="Yu L."/>
            <person name="Ruyue G."/>
            <person name="Yanhong M."/>
            <person name="Yuanyuan C."/>
            <person name="Jingyan G."/>
            <person name="Wenjun H."/>
        </authorList>
    </citation>
    <scope>NUCLEOTIDE SEQUENCE [LARGE SCALE GENOMIC DNA]</scope>
    <source>
        <strain evidence="1 2">NBRC:100898</strain>
    </source>
</reference>
<proteinExistence type="predicted"/>
<accession>A0AAX1NF07</accession>
<dbReference type="AlphaFoldDB" id="A0AAX1NF07"/>
<gene>
    <name evidence="1" type="ORF">KMW28_27100</name>
</gene>
<name>A0AAX1NF07_9BACT</name>
<dbReference type="EMBL" id="CP076133">
    <property type="protein sequence ID" value="QWG04568.1"/>
    <property type="molecule type" value="Genomic_DNA"/>
</dbReference>